<dbReference type="Proteomes" id="UP000030071">
    <property type="component" value="Plasmid p48"/>
</dbReference>
<evidence type="ECO:0000256" key="1">
    <source>
        <dbReference type="ARBA" id="ARBA00006611"/>
    </source>
</evidence>
<reference evidence="5" key="1">
    <citation type="submission" date="2011-08" db="EMBL/GenBank/DDBJ databases">
        <authorList>
            <person name="Hoffman M."/>
            <person name="Strain E.A."/>
            <person name="Brown E."/>
            <person name="Allard M.W."/>
        </authorList>
    </citation>
    <scope>NUCLEOTIDE SEQUENCE</scope>
    <source>
        <strain evidence="5">ATCC 19109</strain>
    </source>
</reference>
<evidence type="ECO:0000256" key="2">
    <source>
        <dbReference type="RuleBase" id="RU366071"/>
    </source>
</evidence>
<keyword evidence="6" id="KW-1185">Reference proteome</keyword>
<dbReference type="InterPro" id="IPR027417">
    <property type="entry name" value="P-loop_NTPase"/>
</dbReference>
<dbReference type="EMBL" id="AFWI01000154">
    <property type="protein sequence ID" value="EGU54498.1"/>
    <property type="molecule type" value="Genomic_DNA"/>
</dbReference>
<feature type="domain" description="Bacterial type II secretion system protein E" evidence="3">
    <location>
        <begin position="158"/>
        <end position="314"/>
    </location>
</feature>
<proteinExistence type="inferred from homology"/>
<dbReference type="CDD" id="cd01130">
    <property type="entry name" value="VirB11-like_ATPase"/>
    <property type="match status" value="1"/>
</dbReference>
<evidence type="ECO:0000259" key="3">
    <source>
        <dbReference type="Pfam" id="PF00437"/>
    </source>
</evidence>
<dbReference type="NCBIfam" id="TIGR02788">
    <property type="entry name" value="VirB11"/>
    <property type="match status" value="1"/>
</dbReference>
<dbReference type="RefSeq" id="WP_004745331.1">
    <property type="nucleotide sequence ID" value="NZ_AFWI01000154.1"/>
</dbReference>
<dbReference type="AlphaFoldDB" id="F9T6U3"/>
<evidence type="ECO:0000313" key="7">
    <source>
        <dbReference type="Proteomes" id="UP000030071"/>
    </source>
</evidence>
<organism evidence="4 7">
    <name type="scientific">Vibrio tubiashii ATCC 19109</name>
    <dbReference type="NCBI Taxonomy" id="1051646"/>
    <lineage>
        <taxon>Bacteria</taxon>
        <taxon>Pseudomonadati</taxon>
        <taxon>Pseudomonadota</taxon>
        <taxon>Gammaproteobacteria</taxon>
        <taxon>Vibrionales</taxon>
        <taxon>Vibrionaceae</taxon>
        <taxon>Vibrio</taxon>
        <taxon>Vibrio oreintalis group</taxon>
    </lineage>
</organism>
<sequence>MSQHHDHSTVVRNQLSISGLQEILDLDGITEVAINEPGGIWFDRGNGWEFKEEPELTLGRCQGLAKSLAVYSRITTPLEEYPIASVTLPDGERGQIAIHPATEKDIVSMTFRKPSTDRFSLNDYQNSGRFDGFGEMNIEEITLSDTQKKLIELKRTGQIEEFFRLAVKSKLNILIVGGTGSGKTTVMKAMVDCYPTDARIITIEDVHELDLPNHRNHLHLFYKQGGVTPKIIIESCMRMKPDHVLLAELRGDEAWTYLEMLNTGHDGSITTIHANDCRSAPSRLAGLVKQSPVGKTLDYDHIMTTIKKSIDVIVFFKKTHLVELYFNPTEKNKLSSKV</sequence>
<accession>F9T6U3</accession>
<dbReference type="PATRIC" id="fig|1051646.9.peg.5063"/>
<evidence type="ECO:0000313" key="4">
    <source>
        <dbReference type="EMBL" id="AIW17506.1"/>
    </source>
</evidence>
<dbReference type="Gene3D" id="3.30.450.90">
    <property type="match status" value="1"/>
</dbReference>
<reference evidence="4 7" key="3">
    <citation type="submission" date="2014-08" db="EMBL/GenBank/DDBJ databases">
        <title>First Complete Genome Sequence of the Shellfish Pathogen Vibrio tubiashii.</title>
        <authorList>
            <person name="Richards G.P."/>
            <person name="Needleman D.S."/>
            <person name="Watson M.A."/>
            <person name="Bono J.L."/>
        </authorList>
    </citation>
    <scope>NUCLEOTIDE SEQUENCE [LARGE SCALE GENOMIC DNA]</scope>
    <source>
        <strain evidence="4 7">ATCC 19109</strain>
        <plasmid evidence="4">p48</plasmid>
        <plasmid evidence="7">Plasmid p48</plasmid>
    </source>
</reference>
<dbReference type="GO" id="GO:0005524">
    <property type="term" value="F:ATP binding"/>
    <property type="evidence" value="ECO:0007669"/>
    <property type="project" value="UniProtKB-UniRule"/>
</dbReference>
<dbReference type="InterPro" id="IPR001482">
    <property type="entry name" value="T2SS/T4SS_dom"/>
</dbReference>
<dbReference type="GO" id="GO:0016887">
    <property type="term" value="F:ATP hydrolysis activity"/>
    <property type="evidence" value="ECO:0007669"/>
    <property type="project" value="InterPro"/>
</dbReference>
<geneLocation type="plasmid" evidence="4 7">
    <name>p48</name>
</geneLocation>
<dbReference type="GO" id="GO:0043684">
    <property type="term" value="C:type IV secretion system complex"/>
    <property type="evidence" value="ECO:0007669"/>
    <property type="project" value="UniProtKB-UniRule"/>
</dbReference>
<dbReference type="GeneID" id="23448173"/>
<comment type="function">
    <text evidence="2">Part of the Type IV secretion system.</text>
</comment>
<name>F9T6U3_9VIBR</name>
<keyword evidence="4" id="KW-0614">Plasmid</keyword>
<dbReference type="GO" id="GO:0044097">
    <property type="term" value="P:secretion by the type IV secretion system"/>
    <property type="evidence" value="ECO:0007669"/>
    <property type="project" value="InterPro"/>
</dbReference>
<keyword evidence="2" id="KW-0067">ATP-binding</keyword>
<dbReference type="Gene3D" id="3.40.50.300">
    <property type="entry name" value="P-loop containing nucleotide triphosphate hydrolases"/>
    <property type="match status" value="1"/>
</dbReference>
<dbReference type="eggNOG" id="COG0630">
    <property type="taxonomic scope" value="Bacteria"/>
</dbReference>
<dbReference type="PANTHER" id="PTHR30486">
    <property type="entry name" value="TWITCHING MOTILITY PROTEIN PILT"/>
    <property type="match status" value="1"/>
</dbReference>
<dbReference type="SUPFAM" id="SSF52540">
    <property type="entry name" value="P-loop containing nucleoside triphosphate hydrolases"/>
    <property type="match status" value="1"/>
</dbReference>
<dbReference type="PANTHER" id="PTHR30486:SF6">
    <property type="entry name" value="TYPE IV PILUS RETRACTATION ATPASE PILT"/>
    <property type="match status" value="1"/>
</dbReference>
<comment type="similarity">
    <text evidence="1 2">Belongs to the GSP E family.</text>
</comment>
<dbReference type="KEGG" id="vtu:IX91_25965"/>
<evidence type="ECO:0000313" key="5">
    <source>
        <dbReference type="EMBL" id="EGU54498.1"/>
    </source>
</evidence>
<evidence type="ECO:0000313" key="6">
    <source>
        <dbReference type="Proteomes" id="UP000003836"/>
    </source>
</evidence>
<reference evidence="5 6" key="2">
    <citation type="journal article" date="2012" name="Int. J. Syst. Evol. Microbiol.">
        <title>Vibrio caribbeanicus sp. nov., isolated from the marine sponge Scleritoderma cyanea.</title>
        <authorList>
            <person name="Hoffmann M."/>
            <person name="Monday S.R."/>
            <person name="Allard M.W."/>
            <person name="Strain E.A."/>
            <person name="Whittaker P."/>
            <person name="Naum M."/>
            <person name="McCarthy P.J."/>
            <person name="Lopez J.V."/>
            <person name="Fischer M."/>
            <person name="Brown E.W."/>
        </authorList>
    </citation>
    <scope>NUCLEOTIDE SEQUENCE [LARGE SCALE GENOMIC DNA]</scope>
    <source>
        <strain evidence="5 6">ATCC 19109</strain>
    </source>
</reference>
<keyword evidence="2" id="KW-0547">Nucleotide-binding</keyword>
<gene>
    <name evidence="4" type="ORF">IX91_25965</name>
    <name evidence="5" type="ORF">VITU9109_02952</name>
</gene>
<dbReference type="InterPro" id="IPR050921">
    <property type="entry name" value="T4SS_GSP_E_ATPase"/>
</dbReference>
<protein>
    <recommendedName>
        <fullName evidence="2">Type IV secretion system protein</fullName>
    </recommendedName>
</protein>
<dbReference type="InterPro" id="IPR014155">
    <property type="entry name" value="VirB11"/>
</dbReference>
<dbReference type="EMBL" id="CP009359">
    <property type="protein sequence ID" value="AIW17506.1"/>
    <property type="molecule type" value="Genomic_DNA"/>
</dbReference>
<dbReference type="HOGENOM" id="CLU_005379_3_1_6"/>
<dbReference type="Pfam" id="PF00437">
    <property type="entry name" value="T2SSE"/>
    <property type="match status" value="1"/>
</dbReference>
<dbReference type="Proteomes" id="UP000003836">
    <property type="component" value="Unassembled WGS sequence"/>
</dbReference>